<accession>A0A7G1H059</accession>
<keyword evidence="2" id="KW-1185">Reference proteome</keyword>
<proteinExistence type="predicted"/>
<sequence length="165" mass="19405">MVMKTKGDIMLKKAEDATLMWAYDLSFSGTSDLTLLDNAQFIYELSLAELELKALGADFELTNGLREFKIHSKSRYLIDVLKRRTAYFKAIGHEFTDYFQIIQKNRTRSVNQYLTHWIYPYKGKFHPHDYMTGLGFKLEKNILKLIFGLYNMMKKEHILIFKKAA</sequence>
<dbReference type="KEGG" id="dtp:JZK55_00190"/>
<evidence type="ECO:0000313" key="1">
    <source>
        <dbReference type="EMBL" id="BCB95097.1"/>
    </source>
</evidence>
<dbReference type="AlphaFoldDB" id="A0A7G1H059"/>
<gene>
    <name evidence="1" type="ORF">JZK55_00190</name>
</gene>
<evidence type="ECO:0000313" key="2">
    <source>
        <dbReference type="Proteomes" id="UP000516360"/>
    </source>
</evidence>
<organism evidence="1 2">
    <name type="scientific">Dissulfurispira thermophila</name>
    <dbReference type="NCBI Taxonomy" id="2715679"/>
    <lineage>
        <taxon>Bacteria</taxon>
        <taxon>Pseudomonadati</taxon>
        <taxon>Nitrospirota</taxon>
        <taxon>Thermodesulfovibrionia</taxon>
        <taxon>Thermodesulfovibrionales</taxon>
        <taxon>Dissulfurispiraceae</taxon>
        <taxon>Dissulfurispira</taxon>
    </lineage>
</organism>
<reference evidence="1 2" key="1">
    <citation type="submission" date="2020-03" db="EMBL/GenBank/DDBJ databases">
        <title>Complete genome sequences of two sulfur-disproportionating bacterial strains T55J and Mzg5.</title>
        <authorList>
            <person name="Umezawa K."/>
            <person name="Kojima H."/>
            <person name="Kato Y."/>
            <person name="Fukui M."/>
        </authorList>
    </citation>
    <scope>NUCLEOTIDE SEQUENCE [LARGE SCALE GENOMIC DNA]</scope>
    <source>
        <strain evidence="1 2">T55J</strain>
    </source>
</reference>
<name>A0A7G1H059_9BACT</name>
<dbReference type="EMBL" id="AP022873">
    <property type="protein sequence ID" value="BCB95097.1"/>
    <property type="molecule type" value="Genomic_DNA"/>
</dbReference>
<dbReference type="Proteomes" id="UP000516360">
    <property type="component" value="Chromosome"/>
</dbReference>
<protein>
    <submittedName>
        <fullName evidence="1">Uncharacterized protein</fullName>
    </submittedName>
</protein>